<keyword evidence="1" id="KW-1133">Transmembrane helix</keyword>
<reference evidence="2 3" key="1">
    <citation type="journal article" date="2013" name="Proc. Natl. Acad. Sci. U.S.A.">
        <title>Genome of an arbuscular mycorrhizal fungus provides insight into the oldest plant symbiosis.</title>
        <authorList>
            <person name="Tisserant E."/>
            <person name="Malbreil M."/>
            <person name="Kuo A."/>
            <person name="Kohler A."/>
            <person name="Symeonidi A."/>
            <person name="Balestrini R."/>
            <person name="Charron P."/>
            <person name="Duensing N."/>
            <person name="Frei Dit Frey N."/>
            <person name="Gianinazzi-Pearson V."/>
            <person name="Gilbert L.B."/>
            <person name="Handa Y."/>
            <person name="Herr J.R."/>
            <person name="Hijri M."/>
            <person name="Koul R."/>
            <person name="Kawaguchi M."/>
            <person name="Krajinski F."/>
            <person name="Lammers P.J."/>
            <person name="Masclaux F.G."/>
            <person name="Murat C."/>
            <person name="Morin E."/>
            <person name="Ndikumana S."/>
            <person name="Pagni M."/>
            <person name="Petitpierre D."/>
            <person name="Requena N."/>
            <person name="Rosikiewicz P."/>
            <person name="Riley R."/>
            <person name="Saito K."/>
            <person name="San Clemente H."/>
            <person name="Shapiro H."/>
            <person name="van Tuinen D."/>
            <person name="Becard G."/>
            <person name="Bonfante P."/>
            <person name="Paszkowski U."/>
            <person name="Shachar-Hill Y.Y."/>
            <person name="Tuskan G.A."/>
            <person name="Young P.W."/>
            <person name="Sanders I.R."/>
            <person name="Henrissat B."/>
            <person name="Rensing S.A."/>
            <person name="Grigoriev I.V."/>
            <person name="Corradi N."/>
            <person name="Roux C."/>
            <person name="Martin F."/>
        </authorList>
    </citation>
    <scope>NUCLEOTIDE SEQUENCE [LARGE SCALE GENOMIC DNA]</scope>
    <source>
        <strain evidence="2 3">DAOM 197198</strain>
    </source>
</reference>
<feature type="transmembrane region" description="Helical" evidence="1">
    <location>
        <begin position="66"/>
        <end position="85"/>
    </location>
</feature>
<proteinExistence type="predicted"/>
<accession>A0A2P4P8P4</accession>
<reference evidence="2 3" key="2">
    <citation type="journal article" date="2018" name="New Phytol.">
        <title>High intraspecific genome diversity in the model arbuscular mycorrhizal symbiont Rhizophagus irregularis.</title>
        <authorList>
            <person name="Chen E.C.H."/>
            <person name="Morin E."/>
            <person name="Beaudet D."/>
            <person name="Noel J."/>
            <person name="Yildirir G."/>
            <person name="Ndikumana S."/>
            <person name="Charron P."/>
            <person name="St-Onge C."/>
            <person name="Giorgi J."/>
            <person name="Kruger M."/>
            <person name="Marton T."/>
            <person name="Ropars J."/>
            <person name="Grigoriev I.V."/>
            <person name="Hainaut M."/>
            <person name="Henrissat B."/>
            <person name="Roux C."/>
            <person name="Martin F."/>
            <person name="Corradi N."/>
        </authorList>
    </citation>
    <scope>NUCLEOTIDE SEQUENCE [LARGE SCALE GENOMIC DNA]</scope>
    <source>
        <strain evidence="2 3">DAOM 197198</strain>
    </source>
</reference>
<dbReference type="AlphaFoldDB" id="A0A2P4P8P4"/>
<evidence type="ECO:0000256" key="1">
    <source>
        <dbReference type="SAM" id="Phobius"/>
    </source>
</evidence>
<keyword evidence="1" id="KW-0472">Membrane</keyword>
<protein>
    <submittedName>
        <fullName evidence="2">Uncharacterized protein</fullName>
    </submittedName>
</protein>
<dbReference type="Proteomes" id="UP000018888">
    <property type="component" value="Unassembled WGS sequence"/>
</dbReference>
<keyword evidence="1" id="KW-0812">Transmembrane</keyword>
<sequence length="100" mass="11454">MTKEKGYFVKSIRIRQMDAELLGQTWDLKLLKPEWVDFNFGLQLYDNTALKNLKLRNLKKAVLRNLKMGLILIMEIIIGIGGGLGKMIRDGHHCAWAIKG</sequence>
<feature type="non-terminal residue" evidence="2">
    <location>
        <position position="100"/>
    </location>
</feature>
<name>A0A2P4P8P4_RHIID</name>
<evidence type="ECO:0000313" key="3">
    <source>
        <dbReference type="Proteomes" id="UP000018888"/>
    </source>
</evidence>
<dbReference type="EMBL" id="AUPC02000327">
    <property type="protein sequence ID" value="POG61760.1"/>
    <property type="molecule type" value="Genomic_DNA"/>
</dbReference>
<keyword evidence="3" id="KW-1185">Reference proteome</keyword>
<comment type="caution">
    <text evidence="2">The sequence shown here is derived from an EMBL/GenBank/DDBJ whole genome shotgun (WGS) entry which is preliminary data.</text>
</comment>
<evidence type="ECO:0000313" key="2">
    <source>
        <dbReference type="EMBL" id="POG61760.1"/>
    </source>
</evidence>
<organism evidence="2 3">
    <name type="scientific">Rhizophagus irregularis (strain DAOM 181602 / DAOM 197198 / MUCL 43194)</name>
    <name type="common">Arbuscular mycorrhizal fungus</name>
    <name type="synonym">Glomus intraradices</name>
    <dbReference type="NCBI Taxonomy" id="747089"/>
    <lineage>
        <taxon>Eukaryota</taxon>
        <taxon>Fungi</taxon>
        <taxon>Fungi incertae sedis</taxon>
        <taxon>Mucoromycota</taxon>
        <taxon>Glomeromycotina</taxon>
        <taxon>Glomeromycetes</taxon>
        <taxon>Glomerales</taxon>
        <taxon>Glomeraceae</taxon>
        <taxon>Rhizophagus</taxon>
    </lineage>
</organism>
<gene>
    <name evidence="2" type="ORF">GLOIN_2v1486004</name>
</gene>